<feature type="domain" description="Histidine kinase/HSP90-like ATPase" evidence="2">
    <location>
        <begin position="9"/>
        <end position="123"/>
    </location>
</feature>
<comment type="caution">
    <text evidence="3">The sequence shown here is derived from an EMBL/GenBank/DDBJ whole genome shotgun (WGS) entry which is preliminary data.</text>
</comment>
<sequence length="146" mass="15460">MSVIAFSMVAAPEEVRPARELVVAALAVAGVPLDADELADVAVMVSEAVTNGIRYGCDPGRDDQMLKVSVDLVGAGTVRIEVRDPGRGVPRPRPAGKEDEGGRGLLIIRMLASDYGVRIAEDGARTTWFELGMKVRASLAGASRRE</sequence>
<keyword evidence="4" id="KW-1185">Reference proteome</keyword>
<organism evidence="3 4">
    <name type="scientific">Kitasatospora kifunensis</name>
    <name type="common">Streptomyces kifunensis</name>
    <dbReference type="NCBI Taxonomy" id="58351"/>
    <lineage>
        <taxon>Bacteria</taxon>
        <taxon>Bacillati</taxon>
        <taxon>Actinomycetota</taxon>
        <taxon>Actinomycetes</taxon>
        <taxon>Kitasatosporales</taxon>
        <taxon>Streptomycetaceae</taxon>
        <taxon>Kitasatospora</taxon>
    </lineage>
</organism>
<dbReference type="EMBL" id="JACHJV010000001">
    <property type="protein sequence ID" value="MBB4921458.1"/>
    <property type="molecule type" value="Genomic_DNA"/>
</dbReference>
<dbReference type="Pfam" id="PF13581">
    <property type="entry name" value="HATPase_c_2"/>
    <property type="match status" value="1"/>
</dbReference>
<dbReference type="InterPro" id="IPR050267">
    <property type="entry name" value="Anti-sigma-factor_SerPK"/>
</dbReference>
<protein>
    <submittedName>
        <fullName evidence="3">Anti-sigma regulatory factor (Ser/Thr protein kinase)</fullName>
    </submittedName>
</protein>
<keyword evidence="1" id="KW-0418">Kinase</keyword>
<dbReference type="AlphaFoldDB" id="A0A7W7QXQ3"/>
<dbReference type="InterPro" id="IPR003594">
    <property type="entry name" value="HATPase_dom"/>
</dbReference>
<evidence type="ECO:0000256" key="1">
    <source>
        <dbReference type="ARBA" id="ARBA00022527"/>
    </source>
</evidence>
<gene>
    <name evidence="3" type="ORF">FHR34_000451</name>
</gene>
<accession>A0A7W7QXQ3</accession>
<dbReference type="InterPro" id="IPR036890">
    <property type="entry name" value="HATPase_C_sf"/>
</dbReference>
<evidence type="ECO:0000259" key="2">
    <source>
        <dbReference type="Pfam" id="PF13581"/>
    </source>
</evidence>
<name>A0A7W7QXQ3_KITKI</name>
<dbReference type="PANTHER" id="PTHR35526">
    <property type="entry name" value="ANTI-SIGMA-F FACTOR RSBW-RELATED"/>
    <property type="match status" value="1"/>
</dbReference>
<proteinExistence type="predicted"/>
<reference evidence="3 4" key="1">
    <citation type="submission" date="2020-08" db="EMBL/GenBank/DDBJ databases">
        <title>Sequencing the genomes of 1000 actinobacteria strains.</title>
        <authorList>
            <person name="Klenk H.-P."/>
        </authorList>
    </citation>
    <scope>NUCLEOTIDE SEQUENCE [LARGE SCALE GENOMIC DNA]</scope>
    <source>
        <strain evidence="3 4">DSM 41654</strain>
    </source>
</reference>
<dbReference type="SUPFAM" id="SSF55874">
    <property type="entry name" value="ATPase domain of HSP90 chaperone/DNA topoisomerase II/histidine kinase"/>
    <property type="match status" value="1"/>
</dbReference>
<evidence type="ECO:0000313" key="4">
    <source>
        <dbReference type="Proteomes" id="UP000540506"/>
    </source>
</evidence>
<dbReference type="Proteomes" id="UP000540506">
    <property type="component" value="Unassembled WGS sequence"/>
</dbReference>
<keyword evidence="1" id="KW-0723">Serine/threonine-protein kinase</keyword>
<dbReference type="CDD" id="cd16936">
    <property type="entry name" value="HATPase_RsbW-like"/>
    <property type="match status" value="1"/>
</dbReference>
<dbReference type="GO" id="GO:0004674">
    <property type="term" value="F:protein serine/threonine kinase activity"/>
    <property type="evidence" value="ECO:0007669"/>
    <property type="project" value="UniProtKB-KW"/>
</dbReference>
<dbReference type="PANTHER" id="PTHR35526:SF3">
    <property type="entry name" value="ANTI-SIGMA-F FACTOR RSBW"/>
    <property type="match status" value="1"/>
</dbReference>
<evidence type="ECO:0000313" key="3">
    <source>
        <dbReference type="EMBL" id="MBB4921458.1"/>
    </source>
</evidence>
<dbReference type="Gene3D" id="3.30.565.10">
    <property type="entry name" value="Histidine kinase-like ATPase, C-terminal domain"/>
    <property type="match status" value="1"/>
</dbReference>
<dbReference type="RefSeq" id="WP_184933791.1">
    <property type="nucleotide sequence ID" value="NZ_JACHJV010000001.1"/>
</dbReference>
<keyword evidence="1" id="KW-0808">Transferase</keyword>